<evidence type="ECO:0000313" key="2">
    <source>
        <dbReference type="EMBL" id="KHJ56090.1"/>
    </source>
</evidence>
<dbReference type="STRING" id="370622.LA66_05655"/>
<dbReference type="Pfam" id="PF10011">
    <property type="entry name" value="DUF2254"/>
    <property type="match status" value="1"/>
</dbReference>
<keyword evidence="1" id="KW-1133">Transmembrane helix</keyword>
<dbReference type="AlphaFoldDB" id="A0A0B1QB75"/>
<keyword evidence="1" id="KW-0472">Membrane</keyword>
<organism evidence="2 3">
    <name type="scientific">Aureimonas altamirensis</name>
    <dbReference type="NCBI Taxonomy" id="370622"/>
    <lineage>
        <taxon>Bacteria</taxon>
        <taxon>Pseudomonadati</taxon>
        <taxon>Pseudomonadota</taxon>
        <taxon>Alphaproteobacteria</taxon>
        <taxon>Hyphomicrobiales</taxon>
        <taxon>Aurantimonadaceae</taxon>
        <taxon>Aureimonas</taxon>
    </lineage>
</organism>
<evidence type="ECO:0000313" key="3">
    <source>
        <dbReference type="Proteomes" id="UP000030826"/>
    </source>
</evidence>
<protein>
    <recommendedName>
        <fullName evidence="4">DUF2254 domain-containing protein</fullName>
    </recommendedName>
</protein>
<accession>A0A0B1QB75</accession>
<dbReference type="InterPro" id="IPR018723">
    <property type="entry name" value="DUF2254_membrane"/>
</dbReference>
<feature type="transmembrane region" description="Helical" evidence="1">
    <location>
        <begin position="56"/>
        <end position="82"/>
    </location>
</feature>
<name>A0A0B1QB75_9HYPH</name>
<reference evidence="2 3" key="1">
    <citation type="submission" date="2014-09" db="EMBL/GenBank/DDBJ databases">
        <title>Isolation and characterization of Aurantimonas altamirensis ON-56566 from clinical sample following a dog bite.</title>
        <authorList>
            <person name="Eshaghi A."/>
            <person name="Li A."/>
            <person name="Shahinas D."/>
            <person name="Bahn P."/>
            <person name="Kus J.V."/>
            <person name="Patel S.N."/>
        </authorList>
    </citation>
    <scope>NUCLEOTIDE SEQUENCE [LARGE SCALE GENOMIC DNA]</scope>
    <source>
        <strain evidence="2 3">ON-56566</strain>
    </source>
</reference>
<dbReference type="OrthoDB" id="2955631at2"/>
<proteinExistence type="predicted"/>
<sequence length="414" mass="45055">MSRWRFIVRQLTSGLWFRSLIFSAIGVIAALMAAWLSPLIPSELGGRIGADAVDNILGILASSMLAVTTFSLNIMVGAYSSATTNATPRATRLLMADPTSQNVLSTFVGVFLYSIVGIIALSTGTYGEQGRVILFGATIAVIVVTVFTLLRWIDYLSRIGRVGDTAQRVEKVALDVVETYARDPFRGCRNRLDFPAGGNRRKLRCRTIGYIQHVDFAGLQGLAERHDCRIALLSDVGTFCDPSRPVLEIAGDGELPEDAAFLQALTIGDQRSFDQDPRFAVAVLAEIGARALSAAINDIGTAIDIIGRSLRVMAAAAQPAEASEIRHDRVYAARIQADDLFDDMFTSLGRDGAGEIEVMVRLMKALASLHDLGGPDFRAASRRHALELLERSNSTLRMESEKRALRQVYASRFA</sequence>
<evidence type="ECO:0008006" key="4">
    <source>
        <dbReference type="Google" id="ProtNLM"/>
    </source>
</evidence>
<feature type="transmembrane region" description="Helical" evidence="1">
    <location>
        <begin position="15"/>
        <end position="36"/>
    </location>
</feature>
<comment type="caution">
    <text evidence="2">The sequence shown here is derived from an EMBL/GenBank/DDBJ whole genome shotgun (WGS) entry which is preliminary data.</text>
</comment>
<dbReference type="EMBL" id="JRFJ01000001">
    <property type="protein sequence ID" value="KHJ56090.1"/>
    <property type="molecule type" value="Genomic_DNA"/>
</dbReference>
<keyword evidence="1" id="KW-0812">Transmembrane</keyword>
<gene>
    <name evidence="2" type="ORF">LA66_05655</name>
</gene>
<feature type="transmembrane region" description="Helical" evidence="1">
    <location>
        <begin position="103"/>
        <end position="126"/>
    </location>
</feature>
<dbReference type="Proteomes" id="UP000030826">
    <property type="component" value="Unassembled WGS sequence"/>
</dbReference>
<feature type="transmembrane region" description="Helical" evidence="1">
    <location>
        <begin position="132"/>
        <end position="153"/>
    </location>
</feature>
<dbReference type="RefSeq" id="WP_039189445.1">
    <property type="nucleotide sequence ID" value="NZ_JRFJ01000001.1"/>
</dbReference>
<evidence type="ECO:0000256" key="1">
    <source>
        <dbReference type="SAM" id="Phobius"/>
    </source>
</evidence>